<dbReference type="Proteomes" id="UP001245285">
    <property type="component" value="Unassembled WGS sequence"/>
</dbReference>
<evidence type="ECO:0008006" key="3">
    <source>
        <dbReference type="Google" id="ProtNLM"/>
    </source>
</evidence>
<organism evidence="1 2">
    <name type="scientific">Autumnicola lenta</name>
    <dbReference type="NCBI Taxonomy" id="3075593"/>
    <lineage>
        <taxon>Bacteria</taxon>
        <taxon>Pseudomonadati</taxon>
        <taxon>Bacteroidota</taxon>
        <taxon>Flavobacteriia</taxon>
        <taxon>Flavobacteriales</taxon>
        <taxon>Flavobacteriaceae</taxon>
        <taxon>Autumnicola</taxon>
    </lineage>
</organism>
<sequence>MKIQATEKTYLDYLQYFKLREKKISNIEIGNRLGYSKKGFGYLISHYEFKSNLEYHMPEQGGDYFFNGCFYLSSGVRNTLRNEEIAEIFTFLKRLVKQHNGIDYLQTFYCIEHDCKVFAIDQLSKTMLDSGKYSQEYNYFTLILAEEY</sequence>
<evidence type="ECO:0000313" key="1">
    <source>
        <dbReference type="EMBL" id="MDT0646946.1"/>
    </source>
</evidence>
<evidence type="ECO:0000313" key="2">
    <source>
        <dbReference type="Proteomes" id="UP001245285"/>
    </source>
</evidence>
<dbReference type="RefSeq" id="WP_311495107.1">
    <property type="nucleotide sequence ID" value="NZ_JAVRHO010000011.1"/>
</dbReference>
<reference evidence="1 2" key="1">
    <citation type="submission" date="2023-09" db="EMBL/GenBank/DDBJ databases">
        <authorList>
            <person name="Rey-Velasco X."/>
        </authorList>
    </citation>
    <scope>NUCLEOTIDE SEQUENCE [LARGE SCALE GENOMIC DNA]</scope>
    <source>
        <strain evidence="1 2">F260</strain>
    </source>
</reference>
<proteinExistence type="predicted"/>
<accession>A0ABU3CKV5</accession>
<name>A0ABU3CKV5_9FLAO</name>
<dbReference type="EMBL" id="JAVRHO010000011">
    <property type="protein sequence ID" value="MDT0646946.1"/>
    <property type="molecule type" value="Genomic_DNA"/>
</dbReference>
<comment type="caution">
    <text evidence="1">The sequence shown here is derived from an EMBL/GenBank/DDBJ whole genome shotgun (WGS) entry which is preliminary data.</text>
</comment>
<protein>
    <recommendedName>
        <fullName evidence="3">DUF4304 domain-containing protein</fullName>
    </recommendedName>
</protein>
<keyword evidence="2" id="KW-1185">Reference proteome</keyword>
<gene>
    <name evidence="1" type="ORF">RM545_09605</name>
</gene>